<sequence>MKSCFLEMKKNEEKKRKKIKHPSLDRDSDADSEKKLSLLCLIFTLILVLAAVKEKKIEITIFFLRDLIVVFSLKFSSISSDLSKDLIISMSSITVDYHVAYLMMNVVITRLNQTLRITCTFLIKKPNIICINRY</sequence>
<reference evidence="3" key="2">
    <citation type="journal article" date="2022" name="Res Sq">
        <title>Comparative Genomics Reveals Insights into the Divergent Evolution of Astigmatic Mites and Household Pest Adaptations.</title>
        <authorList>
            <person name="Xiong Q."/>
            <person name="Wan A.T.-Y."/>
            <person name="Liu X.-Y."/>
            <person name="Fung C.S.-H."/>
            <person name="Xiao X."/>
            <person name="Malainual N."/>
            <person name="Hou J."/>
            <person name="Wang L."/>
            <person name="Wang M."/>
            <person name="Yang K."/>
            <person name="Cui Y."/>
            <person name="Leung E."/>
            <person name="Nong W."/>
            <person name="Shin S.-K."/>
            <person name="Au S."/>
            <person name="Jeong K.Y."/>
            <person name="Chew F.T."/>
            <person name="Hui J."/>
            <person name="Leung T.F."/>
            <person name="Tungtrongchitr A."/>
            <person name="Zhong N."/>
            <person name="Liu Z."/>
            <person name="Tsui S."/>
        </authorList>
    </citation>
    <scope>NUCLEOTIDE SEQUENCE</scope>
    <source>
        <strain evidence="3">Derf</strain>
        <tissue evidence="3">Whole organism</tissue>
    </source>
</reference>
<keyword evidence="2" id="KW-1133">Transmembrane helix</keyword>
<feature type="region of interest" description="Disordered" evidence="1">
    <location>
        <begin position="12"/>
        <end position="32"/>
    </location>
</feature>
<feature type="transmembrane region" description="Helical" evidence="2">
    <location>
        <begin position="86"/>
        <end position="108"/>
    </location>
</feature>
<reference evidence="3" key="1">
    <citation type="submission" date="2013-05" db="EMBL/GenBank/DDBJ databases">
        <authorList>
            <person name="Yim A.K.Y."/>
            <person name="Chan T.F."/>
            <person name="Ji K.M."/>
            <person name="Liu X.Y."/>
            <person name="Zhou J.W."/>
            <person name="Li R.Q."/>
            <person name="Yang K.Y."/>
            <person name="Li J."/>
            <person name="Li M."/>
            <person name="Law P.T.W."/>
            <person name="Wu Y.L."/>
            <person name="Cai Z.L."/>
            <person name="Qin H."/>
            <person name="Bao Y."/>
            <person name="Leung R.K.K."/>
            <person name="Ng P.K.S."/>
            <person name="Zou J."/>
            <person name="Zhong X.J."/>
            <person name="Ran P.X."/>
            <person name="Zhong N.S."/>
            <person name="Liu Z.G."/>
            <person name="Tsui S.K.W."/>
        </authorList>
    </citation>
    <scope>NUCLEOTIDE SEQUENCE</scope>
    <source>
        <strain evidence="3">Derf</strain>
        <tissue evidence="3">Whole organism</tissue>
    </source>
</reference>
<dbReference type="EMBL" id="ASGP02000003">
    <property type="protein sequence ID" value="KAH9515839.1"/>
    <property type="molecule type" value="Genomic_DNA"/>
</dbReference>
<accession>A0A922HXM3</accession>
<comment type="caution">
    <text evidence="3">The sequence shown here is derived from an EMBL/GenBank/DDBJ whole genome shotgun (WGS) entry which is preliminary data.</text>
</comment>
<evidence type="ECO:0000256" key="2">
    <source>
        <dbReference type="SAM" id="Phobius"/>
    </source>
</evidence>
<evidence type="ECO:0000256" key="1">
    <source>
        <dbReference type="SAM" id="MobiDB-lite"/>
    </source>
</evidence>
<feature type="transmembrane region" description="Helical" evidence="2">
    <location>
        <begin position="36"/>
        <end position="52"/>
    </location>
</feature>
<keyword evidence="4" id="KW-1185">Reference proteome</keyword>
<gene>
    <name evidence="3" type="ORF">DERF_006614</name>
</gene>
<protein>
    <submittedName>
        <fullName evidence="3">Uncharacterized protein</fullName>
    </submittedName>
</protein>
<evidence type="ECO:0000313" key="4">
    <source>
        <dbReference type="Proteomes" id="UP000790347"/>
    </source>
</evidence>
<name>A0A922HXM3_DERFA</name>
<evidence type="ECO:0000313" key="3">
    <source>
        <dbReference type="EMBL" id="KAH9515839.1"/>
    </source>
</evidence>
<dbReference type="Proteomes" id="UP000790347">
    <property type="component" value="Unassembled WGS sequence"/>
</dbReference>
<keyword evidence="2" id="KW-0812">Transmembrane</keyword>
<organism evidence="3 4">
    <name type="scientific">Dermatophagoides farinae</name>
    <name type="common">American house dust mite</name>
    <dbReference type="NCBI Taxonomy" id="6954"/>
    <lineage>
        <taxon>Eukaryota</taxon>
        <taxon>Metazoa</taxon>
        <taxon>Ecdysozoa</taxon>
        <taxon>Arthropoda</taxon>
        <taxon>Chelicerata</taxon>
        <taxon>Arachnida</taxon>
        <taxon>Acari</taxon>
        <taxon>Acariformes</taxon>
        <taxon>Sarcoptiformes</taxon>
        <taxon>Astigmata</taxon>
        <taxon>Psoroptidia</taxon>
        <taxon>Analgoidea</taxon>
        <taxon>Pyroglyphidae</taxon>
        <taxon>Dermatophagoidinae</taxon>
        <taxon>Dermatophagoides</taxon>
    </lineage>
</organism>
<dbReference type="AlphaFoldDB" id="A0A922HXM3"/>
<feature type="compositionally biased region" description="Basic and acidic residues" evidence="1">
    <location>
        <begin position="22"/>
        <end position="32"/>
    </location>
</feature>
<proteinExistence type="predicted"/>
<keyword evidence="2" id="KW-0472">Membrane</keyword>